<protein>
    <submittedName>
        <fullName evidence="1">Uncharacterized protein</fullName>
    </submittedName>
</protein>
<organism evidence="1 2">
    <name type="scientific">Brachionus plicatilis</name>
    <name type="common">Marine rotifer</name>
    <name type="synonym">Brachionus muelleri</name>
    <dbReference type="NCBI Taxonomy" id="10195"/>
    <lineage>
        <taxon>Eukaryota</taxon>
        <taxon>Metazoa</taxon>
        <taxon>Spiralia</taxon>
        <taxon>Gnathifera</taxon>
        <taxon>Rotifera</taxon>
        <taxon>Eurotatoria</taxon>
        <taxon>Monogononta</taxon>
        <taxon>Pseudotrocha</taxon>
        <taxon>Ploima</taxon>
        <taxon>Brachionidae</taxon>
        <taxon>Brachionus</taxon>
    </lineage>
</organism>
<evidence type="ECO:0000313" key="2">
    <source>
        <dbReference type="Proteomes" id="UP000276133"/>
    </source>
</evidence>
<dbReference type="AlphaFoldDB" id="A0A3M7QVC3"/>
<evidence type="ECO:0000313" key="1">
    <source>
        <dbReference type="EMBL" id="RNA15292.1"/>
    </source>
</evidence>
<dbReference type="Proteomes" id="UP000276133">
    <property type="component" value="Unassembled WGS sequence"/>
</dbReference>
<reference evidence="1 2" key="1">
    <citation type="journal article" date="2018" name="Sci. Rep.">
        <title>Genomic signatures of local adaptation to the degree of environmental predictability in rotifers.</title>
        <authorList>
            <person name="Franch-Gras L."/>
            <person name="Hahn C."/>
            <person name="Garcia-Roger E.M."/>
            <person name="Carmona M.J."/>
            <person name="Serra M."/>
            <person name="Gomez A."/>
        </authorList>
    </citation>
    <scope>NUCLEOTIDE SEQUENCE [LARGE SCALE GENOMIC DNA]</scope>
    <source>
        <strain evidence="1">HYR1</strain>
    </source>
</reference>
<accession>A0A3M7QVC3</accession>
<dbReference type="EMBL" id="REGN01004990">
    <property type="protein sequence ID" value="RNA15292.1"/>
    <property type="molecule type" value="Genomic_DNA"/>
</dbReference>
<sequence length="80" mass="9437">INKLKRLYYNSSNHCLFKLYLIAYLIGTNCLKHHLKIYSLTFSVFFQSLLKSILNKLKQSILITKKINCLLKSINYQSHT</sequence>
<gene>
    <name evidence="1" type="ORF">BpHYR1_006811</name>
</gene>
<proteinExistence type="predicted"/>
<keyword evidence="2" id="KW-1185">Reference proteome</keyword>
<comment type="caution">
    <text evidence="1">The sequence shown here is derived from an EMBL/GenBank/DDBJ whole genome shotgun (WGS) entry which is preliminary data.</text>
</comment>
<feature type="non-terminal residue" evidence="1">
    <location>
        <position position="1"/>
    </location>
</feature>
<name>A0A3M7QVC3_BRAPC</name>